<dbReference type="Pfam" id="PF02138">
    <property type="entry name" value="Beach"/>
    <property type="match status" value="1"/>
</dbReference>
<sequence length="343" mass="37238">MNGMSCKDSIAIGTVLYCSSFLDPNFTLFTRLPLVFSAADLHPAVSNGMGGLETFISFLFHFLLKPSLPLPSCRPRENDADGLASVLSSSRRRLPSLACVVLLHLLRQEGPCVISRGERGCASFRSGRAFMIEVMGTTRGVEDEVDGKIVVASSSTTWALESEHASTHLHEWIDHIFGYKQRGKEAIMANNFFFNITYEGTVDIDKILDPVQQRATQDQIAYFGQTPSQLLTFPHLKRLPLADVLHLQKLAAKSNAKVTESTLPTKVKVSILSFSVMTPSVSAASTTCDSTCLANNSGINIMAVMSSSNPVGLVQASSAGDRENTARHNLINRMQPGWGNADG</sequence>
<name>A0A498HG17_MALDO</name>
<dbReference type="InterPro" id="IPR000409">
    <property type="entry name" value="BEACH_dom"/>
</dbReference>
<dbReference type="PANTHER" id="PTHR13743:SF157">
    <property type="entry name" value="BEACH DOMAIN-CONTAINING PROTEIN C2"/>
    <property type="match status" value="1"/>
</dbReference>
<evidence type="ECO:0000259" key="1">
    <source>
        <dbReference type="PROSITE" id="PS50197"/>
    </source>
</evidence>
<dbReference type="EMBL" id="RDQH01000343">
    <property type="protein sequence ID" value="RXH68405.1"/>
    <property type="molecule type" value="Genomic_DNA"/>
</dbReference>
<evidence type="ECO:0000313" key="3">
    <source>
        <dbReference type="Proteomes" id="UP000290289"/>
    </source>
</evidence>
<dbReference type="InterPro" id="IPR050865">
    <property type="entry name" value="BEACH_Domain"/>
</dbReference>
<dbReference type="InterPro" id="IPR036372">
    <property type="entry name" value="BEACH_dom_sf"/>
</dbReference>
<dbReference type="Gene3D" id="1.10.1540.10">
    <property type="entry name" value="BEACH domain"/>
    <property type="match status" value="1"/>
</dbReference>
<comment type="caution">
    <text evidence="2">The sequence shown here is derived from an EMBL/GenBank/DDBJ whole genome shotgun (WGS) entry which is preliminary data.</text>
</comment>
<reference evidence="2 3" key="1">
    <citation type="submission" date="2018-10" db="EMBL/GenBank/DDBJ databases">
        <title>A high-quality apple genome assembly.</title>
        <authorList>
            <person name="Hu J."/>
        </authorList>
    </citation>
    <scope>NUCLEOTIDE SEQUENCE [LARGE SCALE GENOMIC DNA]</scope>
    <source>
        <strain evidence="3">cv. HFTH1</strain>
        <tissue evidence="2">Young leaf</tissue>
    </source>
</reference>
<feature type="domain" description="BEACH" evidence="1">
    <location>
        <begin position="1"/>
        <end position="238"/>
    </location>
</feature>
<dbReference type="PANTHER" id="PTHR13743">
    <property type="entry name" value="BEIGE/BEACH-RELATED"/>
    <property type="match status" value="1"/>
</dbReference>
<dbReference type="SMART" id="SM01026">
    <property type="entry name" value="Beach"/>
    <property type="match status" value="1"/>
</dbReference>
<gene>
    <name evidence="2" type="ORF">DVH24_030738</name>
</gene>
<evidence type="ECO:0000313" key="2">
    <source>
        <dbReference type="EMBL" id="RXH68405.1"/>
    </source>
</evidence>
<dbReference type="SUPFAM" id="SSF81837">
    <property type="entry name" value="BEACH domain"/>
    <property type="match status" value="1"/>
</dbReference>
<protein>
    <recommendedName>
        <fullName evidence="1">BEACH domain-containing protein</fullName>
    </recommendedName>
</protein>
<dbReference type="STRING" id="3750.A0A498HG17"/>
<dbReference type="PROSITE" id="PS50197">
    <property type="entry name" value="BEACH"/>
    <property type="match status" value="1"/>
</dbReference>
<proteinExistence type="predicted"/>
<organism evidence="2 3">
    <name type="scientific">Malus domestica</name>
    <name type="common">Apple</name>
    <name type="synonym">Pyrus malus</name>
    <dbReference type="NCBI Taxonomy" id="3750"/>
    <lineage>
        <taxon>Eukaryota</taxon>
        <taxon>Viridiplantae</taxon>
        <taxon>Streptophyta</taxon>
        <taxon>Embryophyta</taxon>
        <taxon>Tracheophyta</taxon>
        <taxon>Spermatophyta</taxon>
        <taxon>Magnoliopsida</taxon>
        <taxon>eudicotyledons</taxon>
        <taxon>Gunneridae</taxon>
        <taxon>Pentapetalae</taxon>
        <taxon>rosids</taxon>
        <taxon>fabids</taxon>
        <taxon>Rosales</taxon>
        <taxon>Rosaceae</taxon>
        <taxon>Amygdaloideae</taxon>
        <taxon>Maleae</taxon>
        <taxon>Malus</taxon>
    </lineage>
</organism>
<dbReference type="AlphaFoldDB" id="A0A498HG17"/>
<dbReference type="Proteomes" id="UP000290289">
    <property type="component" value="Chromosome 17"/>
</dbReference>
<keyword evidence="3" id="KW-1185">Reference proteome</keyword>
<accession>A0A498HG17</accession>